<accession>A0A1G7MAQ5</accession>
<evidence type="ECO:0000313" key="2">
    <source>
        <dbReference type="Proteomes" id="UP000199415"/>
    </source>
</evidence>
<proteinExistence type="predicted"/>
<sequence length="248" mass="27278">MPGQRGNAGASLYSIGSAAMAEPEHFSRDVPRRCLHLINRLWHQLDTIHDPRDPDGGTLTATFVLAMSTPIVLLPIELIDRTGRRGNPTSIDDRGLDQSLTDAINRGLGGGQLQNAPFFEKNSWASAKRSSDKSPSLRHGLDFKLIQELGTEQAEKAANEMPCNQWSSIIRNALAHGGVVYLDKEGRHARENEVAMLAFVSRRIDRDTNSPTDSLVLRVSLQNYLIFLDKWVGWLDKSGIAGLLNAAA</sequence>
<evidence type="ECO:0008006" key="3">
    <source>
        <dbReference type="Google" id="ProtNLM"/>
    </source>
</evidence>
<dbReference type="AlphaFoldDB" id="A0A1G7MAQ5"/>
<dbReference type="EMBL" id="FNCE01000001">
    <property type="protein sequence ID" value="SDF58813.1"/>
    <property type="molecule type" value="Genomic_DNA"/>
</dbReference>
<keyword evidence="2" id="KW-1185">Reference proteome</keyword>
<evidence type="ECO:0000313" key="1">
    <source>
        <dbReference type="EMBL" id="SDF58813.1"/>
    </source>
</evidence>
<name>A0A1G7MAQ5_9PROT</name>
<organism evidence="1 2">
    <name type="scientific">Limimonas halophila</name>
    <dbReference type="NCBI Taxonomy" id="1082479"/>
    <lineage>
        <taxon>Bacteria</taxon>
        <taxon>Pseudomonadati</taxon>
        <taxon>Pseudomonadota</taxon>
        <taxon>Alphaproteobacteria</taxon>
        <taxon>Rhodospirillales</taxon>
        <taxon>Rhodovibrionaceae</taxon>
        <taxon>Limimonas</taxon>
    </lineage>
</organism>
<dbReference type="Proteomes" id="UP000199415">
    <property type="component" value="Unassembled WGS sequence"/>
</dbReference>
<protein>
    <recommendedName>
        <fullName evidence="3">pEK499-p136 HEPN domain-containing protein</fullName>
    </recommendedName>
</protein>
<gene>
    <name evidence="1" type="ORF">SAMN05216241_101542</name>
</gene>
<reference evidence="1 2" key="1">
    <citation type="submission" date="2016-10" db="EMBL/GenBank/DDBJ databases">
        <authorList>
            <person name="de Groot N.N."/>
        </authorList>
    </citation>
    <scope>NUCLEOTIDE SEQUENCE [LARGE SCALE GENOMIC DNA]</scope>
    <source>
        <strain evidence="1 2">DSM 25584</strain>
    </source>
</reference>